<sequence>MTMQDELTKSAELLLELGFQKEASAVSAAVGKINQAWMSEELLAEEAESNVQLRNLVHELRSALMQARNPLPDIGTQQVVSTPFDDGVAAALGVGSIAKALAHGSVAVSTGDRGSSKGYKQGCVAVATGDGATAQSEPAAGGTAIATGKCSAAYAHGPAGVAIATGDNGEVSGSDGAALFLVERSDSGSIVHTWSGIVGREGVLPYTAYHLRDGKLLGEIFD</sequence>
<accession>A5H1L4</accession>
<dbReference type="GeneID" id="5247081"/>
<evidence type="ECO:0000313" key="1">
    <source>
        <dbReference type="EMBL" id="ABK00191.1"/>
    </source>
</evidence>
<organism evidence="1 2">
    <name type="scientific">Xanthomonas phage Xop411</name>
    <dbReference type="NCBI Taxonomy" id="2913975"/>
    <lineage>
        <taxon>Viruses</taxon>
        <taxon>Duplodnaviria</taxon>
        <taxon>Heunggongvirae</taxon>
        <taxon>Uroviricota</taxon>
        <taxon>Caudoviricetes</taxon>
        <taxon>Xipdecavirus</taxon>
        <taxon>Xipdecavirus Xop411</taxon>
    </lineage>
</organism>
<dbReference type="Proteomes" id="UP000001433">
    <property type="component" value="Segment"/>
</dbReference>
<evidence type="ECO:0000313" key="2">
    <source>
        <dbReference type="Proteomes" id="UP000001433"/>
    </source>
</evidence>
<dbReference type="EMBL" id="DQ777876">
    <property type="protein sequence ID" value="ABK00191.1"/>
    <property type="molecule type" value="Genomic_DNA"/>
</dbReference>
<dbReference type="KEGG" id="vg:5247081"/>
<proteinExistence type="predicted"/>
<dbReference type="OrthoDB" id="14389at10239"/>
<dbReference type="RefSeq" id="YP_001285713.1">
    <property type="nucleotide sequence ID" value="NC_009543.1"/>
</dbReference>
<keyword evidence="2" id="KW-1185">Reference proteome</keyword>
<name>A5H1L4_9CAUD</name>
<reference evidence="1 2" key="1">
    <citation type="journal article" date="2007" name="BMC Genomics">
        <title>Comparison of genomes of three Xanthomonas oryzae bacteriophages.</title>
        <authorList>
            <person name="Lee C.N."/>
            <person name="Hu R.M."/>
            <person name="Chow T.Y."/>
            <person name="Lin J.W."/>
            <person name="Chen H.Y."/>
            <person name="Tseng Y.H."/>
            <person name="Weng S.F."/>
        </authorList>
    </citation>
    <scope>NUCLEOTIDE SEQUENCE</scope>
</reference>
<protein>
    <submittedName>
        <fullName evidence="1">p44</fullName>
    </submittedName>
</protein>